<protein>
    <recommendedName>
        <fullName evidence="4">aldehyde dehydrogenase (NAD(+))</fullName>
        <ecNumber evidence="4">1.2.1.3</ecNumber>
    </recommendedName>
</protein>
<evidence type="ECO:0000256" key="2">
    <source>
        <dbReference type="ARBA" id="ARBA00023002"/>
    </source>
</evidence>
<dbReference type="InterPro" id="IPR016161">
    <property type="entry name" value="Ald_DH/histidinol_DH"/>
</dbReference>
<evidence type="ECO:0000256" key="5">
    <source>
        <dbReference type="PROSITE-ProRule" id="PRU10007"/>
    </source>
</evidence>
<evidence type="ECO:0000313" key="8">
    <source>
        <dbReference type="EMBL" id="PIR69777.1"/>
    </source>
</evidence>
<sequence>MGKTEKHIQKGTYAFLERLGIKNINPGAWAGSAREHTDGALLDSINPSTGEMIAQVTMAGSSDYNAVIEKAKDAFLTWRMVPAPKRGLIVREIVRSIIRHKKDLGSLIALEMGKIRREGEGEVQEIIDLEKVASGISRGKNGHSFYSERARHALGEWYNPLGVIGVITAFNFPVAVWGWNALIALVTGNVVVWKPSLETPLCAIAIQRICNRVLKKYGHEGVLALVIGDNIIIGERMIADKNIDLISFTGSTRVGRRVGEIVGARLGRSLLELGGNNPMIVLDDADIDLAAQAAFFGFIGTTAQRCTTTRRIYVHKDRYSLFIGMFLDLCGGAHFGNPLNKKTLAGPLINKSAVKKFLEATAIAEKQGGEILIRGERMHERGCFVAPTVVRMPKGKNLPIALEETFGPILYITEIDSLEEGISLANEAPQQLAAALFTEKISAMYHFRGPEGSRAGILNINCGTSGAESTTPFGGNYDTGWGREAGGDAWRNYVRESGGATNYSGVMELAQGIRFTEKKK</sequence>
<dbReference type="SUPFAM" id="SSF53720">
    <property type="entry name" value="ALDH-like"/>
    <property type="match status" value="1"/>
</dbReference>
<accession>A0A2H0TE04</accession>
<name>A0A2H0TE04_9BACT</name>
<dbReference type="CDD" id="cd07086">
    <property type="entry name" value="ALDH_F7_AASADH-like"/>
    <property type="match status" value="1"/>
</dbReference>
<dbReference type="PANTHER" id="PTHR43521">
    <property type="entry name" value="ALPHA-AMINOADIPIC SEMIALDEHYDE DEHYDROGENASE"/>
    <property type="match status" value="1"/>
</dbReference>
<dbReference type="InterPro" id="IPR016163">
    <property type="entry name" value="Ald_DH_C"/>
</dbReference>
<evidence type="ECO:0000256" key="1">
    <source>
        <dbReference type="ARBA" id="ARBA00011881"/>
    </source>
</evidence>
<proteinExistence type="inferred from homology"/>
<gene>
    <name evidence="8" type="ORF">COU47_01720</name>
</gene>
<dbReference type="InterPro" id="IPR044638">
    <property type="entry name" value="ALDH7A1-like"/>
</dbReference>
<dbReference type="EMBL" id="PFCO01000003">
    <property type="protein sequence ID" value="PIR69777.1"/>
    <property type="molecule type" value="Genomic_DNA"/>
</dbReference>
<comment type="similarity">
    <text evidence="6">Belongs to the aldehyde dehydrogenase family.</text>
</comment>
<keyword evidence="2 6" id="KW-0560">Oxidoreductase</keyword>
<feature type="domain" description="Aldehyde dehydrogenase" evidence="7">
    <location>
        <begin position="42"/>
        <end position="495"/>
    </location>
</feature>
<organism evidence="8 9">
    <name type="scientific">Candidatus Niyogibacteria bacterium CG10_big_fil_rev_8_21_14_0_10_46_36</name>
    <dbReference type="NCBI Taxonomy" id="1974726"/>
    <lineage>
        <taxon>Bacteria</taxon>
        <taxon>Candidatus Niyogiibacteriota</taxon>
    </lineage>
</organism>
<dbReference type="Gene3D" id="3.40.605.10">
    <property type="entry name" value="Aldehyde Dehydrogenase, Chain A, domain 1"/>
    <property type="match status" value="1"/>
</dbReference>
<dbReference type="Proteomes" id="UP000231503">
    <property type="component" value="Unassembled WGS sequence"/>
</dbReference>
<dbReference type="InterPro" id="IPR016162">
    <property type="entry name" value="Ald_DH_N"/>
</dbReference>
<comment type="subunit">
    <text evidence="1">Homotetramer.</text>
</comment>
<dbReference type="PROSITE" id="PS00687">
    <property type="entry name" value="ALDEHYDE_DEHYDR_GLU"/>
    <property type="match status" value="1"/>
</dbReference>
<feature type="active site" evidence="5">
    <location>
        <position position="272"/>
    </location>
</feature>
<dbReference type="InterPro" id="IPR015590">
    <property type="entry name" value="Aldehyde_DH_dom"/>
</dbReference>
<evidence type="ECO:0000259" key="7">
    <source>
        <dbReference type="Pfam" id="PF00171"/>
    </source>
</evidence>
<evidence type="ECO:0000256" key="6">
    <source>
        <dbReference type="RuleBase" id="RU003345"/>
    </source>
</evidence>
<dbReference type="EC" id="1.2.1.3" evidence="4"/>
<dbReference type="GO" id="GO:0004029">
    <property type="term" value="F:aldehyde dehydrogenase (NAD+) activity"/>
    <property type="evidence" value="ECO:0007669"/>
    <property type="project" value="UniProtKB-EC"/>
</dbReference>
<dbReference type="Gene3D" id="3.40.309.10">
    <property type="entry name" value="Aldehyde Dehydrogenase, Chain A, domain 2"/>
    <property type="match status" value="1"/>
</dbReference>
<keyword evidence="3" id="KW-0520">NAD</keyword>
<reference evidence="9" key="1">
    <citation type="submission" date="2017-09" db="EMBL/GenBank/DDBJ databases">
        <title>Depth-based differentiation of microbial function through sediment-hosted aquifers and enrichment of novel symbionts in the deep terrestrial subsurface.</title>
        <authorList>
            <person name="Probst A.J."/>
            <person name="Ladd B."/>
            <person name="Jarett J.K."/>
            <person name="Geller-Mcgrath D.E."/>
            <person name="Sieber C.M.K."/>
            <person name="Emerson J.B."/>
            <person name="Anantharaman K."/>
            <person name="Thomas B.C."/>
            <person name="Malmstrom R."/>
            <person name="Stieglmeier M."/>
            <person name="Klingl A."/>
            <person name="Woyke T."/>
            <person name="Ryan C.M."/>
            <person name="Banfield J.F."/>
        </authorList>
    </citation>
    <scope>NUCLEOTIDE SEQUENCE [LARGE SCALE GENOMIC DNA]</scope>
</reference>
<dbReference type="InterPro" id="IPR029510">
    <property type="entry name" value="Ald_DH_CS_GLU"/>
</dbReference>
<evidence type="ECO:0000313" key="9">
    <source>
        <dbReference type="Proteomes" id="UP000231503"/>
    </source>
</evidence>
<dbReference type="AlphaFoldDB" id="A0A2H0TE04"/>
<evidence type="ECO:0000256" key="3">
    <source>
        <dbReference type="ARBA" id="ARBA00023027"/>
    </source>
</evidence>
<evidence type="ECO:0000256" key="4">
    <source>
        <dbReference type="ARBA" id="ARBA00024226"/>
    </source>
</evidence>
<comment type="caution">
    <text evidence="8">The sequence shown here is derived from an EMBL/GenBank/DDBJ whole genome shotgun (WGS) entry which is preliminary data.</text>
</comment>
<dbReference type="PANTHER" id="PTHR43521:SF1">
    <property type="entry name" value="ALPHA-AMINOADIPIC SEMIALDEHYDE DEHYDROGENASE"/>
    <property type="match status" value="1"/>
</dbReference>
<dbReference type="Pfam" id="PF00171">
    <property type="entry name" value="Aldedh"/>
    <property type="match status" value="1"/>
</dbReference>